<feature type="compositionally biased region" description="Basic and acidic residues" evidence="1">
    <location>
        <begin position="1"/>
        <end position="22"/>
    </location>
</feature>
<organism evidence="2 3">
    <name type="scientific">Sphingomonas jinjuensis</name>
    <dbReference type="NCBI Taxonomy" id="535907"/>
    <lineage>
        <taxon>Bacteria</taxon>
        <taxon>Pseudomonadati</taxon>
        <taxon>Pseudomonadota</taxon>
        <taxon>Alphaproteobacteria</taxon>
        <taxon>Sphingomonadales</taxon>
        <taxon>Sphingomonadaceae</taxon>
        <taxon>Sphingomonas</taxon>
    </lineage>
</organism>
<dbReference type="Proteomes" id="UP000529795">
    <property type="component" value="Unassembled WGS sequence"/>
</dbReference>
<evidence type="ECO:0000313" key="3">
    <source>
        <dbReference type="Proteomes" id="UP000529795"/>
    </source>
</evidence>
<evidence type="ECO:0000313" key="2">
    <source>
        <dbReference type="EMBL" id="MBB4152957.1"/>
    </source>
</evidence>
<keyword evidence="3" id="KW-1185">Reference proteome</keyword>
<evidence type="ECO:0000256" key="1">
    <source>
        <dbReference type="SAM" id="MobiDB-lite"/>
    </source>
</evidence>
<comment type="caution">
    <text evidence="2">The sequence shown here is derived from an EMBL/GenBank/DDBJ whole genome shotgun (WGS) entry which is preliminary data.</text>
</comment>
<dbReference type="AlphaFoldDB" id="A0A840FBN9"/>
<protein>
    <recommendedName>
        <fullName evidence="4">DUF883 family protein</fullName>
    </recommendedName>
</protein>
<dbReference type="RefSeq" id="WP_183982641.1">
    <property type="nucleotide sequence ID" value="NZ_JACIEV010000002.1"/>
</dbReference>
<dbReference type="EMBL" id="JACIEV010000002">
    <property type="protein sequence ID" value="MBB4152957.1"/>
    <property type="molecule type" value="Genomic_DNA"/>
</dbReference>
<gene>
    <name evidence="2" type="ORF">GGQ80_000845</name>
</gene>
<proteinExistence type="predicted"/>
<sequence>MPDTTIHSDHPQLHDAADRAREAATQARQSIESNPLAVVAGGLAVGAIAGALLPRSSKEKELLAPLGRQLGERARAAVSAAREAGKTELDQLGISKGAAKDQARGLADGLVKALSSAGSAAAKSAAKRNA</sequence>
<reference evidence="2 3" key="1">
    <citation type="submission" date="2020-08" db="EMBL/GenBank/DDBJ databases">
        <title>Genomic Encyclopedia of Type Strains, Phase IV (KMG-IV): sequencing the most valuable type-strain genomes for metagenomic binning, comparative biology and taxonomic classification.</title>
        <authorList>
            <person name="Goeker M."/>
        </authorList>
    </citation>
    <scope>NUCLEOTIDE SEQUENCE [LARGE SCALE GENOMIC DNA]</scope>
    <source>
        <strain evidence="2 3">YC6723</strain>
    </source>
</reference>
<accession>A0A840FBN9</accession>
<evidence type="ECO:0008006" key="4">
    <source>
        <dbReference type="Google" id="ProtNLM"/>
    </source>
</evidence>
<name>A0A840FBN9_9SPHN</name>
<feature type="region of interest" description="Disordered" evidence="1">
    <location>
        <begin position="1"/>
        <end position="29"/>
    </location>
</feature>